<protein>
    <submittedName>
        <fullName evidence="1">Uncharacterized protein</fullName>
    </submittedName>
</protein>
<dbReference type="Proteomes" id="UP000579153">
    <property type="component" value="Unassembled WGS sequence"/>
</dbReference>
<keyword evidence="2" id="KW-1185">Reference proteome</keyword>
<reference evidence="1 2" key="1">
    <citation type="submission" date="2020-08" db="EMBL/GenBank/DDBJ databases">
        <title>Sequencing the genomes of 1000 actinobacteria strains.</title>
        <authorList>
            <person name="Klenk H.-P."/>
        </authorList>
    </citation>
    <scope>NUCLEOTIDE SEQUENCE [LARGE SCALE GENOMIC DNA]</scope>
    <source>
        <strain evidence="1 2">DSM 45507</strain>
    </source>
</reference>
<comment type="caution">
    <text evidence="1">The sequence shown here is derived from an EMBL/GenBank/DDBJ whole genome shotgun (WGS) entry which is preliminary data.</text>
</comment>
<organism evidence="1 2">
    <name type="scientific">Nonomuraea jabiensis</name>
    <dbReference type="NCBI Taxonomy" id="882448"/>
    <lineage>
        <taxon>Bacteria</taxon>
        <taxon>Bacillati</taxon>
        <taxon>Actinomycetota</taxon>
        <taxon>Actinomycetes</taxon>
        <taxon>Streptosporangiales</taxon>
        <taxon>Streptosporangiaceae</taxon>
        <taxon>Nonomuraea</taxon>
    </lineage>
</organism>
<dbReference type="EMBL" id="JACHMB010000001">
    <property type="protein sequence ID" value="MBB5781193.1"/>
    <property type="molecule type" value="Genomic_DNA"/>
</dbReference>
<dbReference type="AlphaFoldDB" id="A0A7W9GCJ5"/>
<sequence length="109" mass="12138">MPVTGQSGSWLWARDFDGTFSHTVTVQVANRDTFAEIALIEDWVLNKEFHVAKCAITQIVSASGVENWDIEAIGVFNPNAFRRNVTSITFGALAVDSRAAARWMLTFWS</sequence>
<accession>A0A7W9GCJ5</accession>
<proteinExistence type="predicted"/>
<name>A0A7W9GCJ5_9ACTN</name>
<evidence type="ECO:0000313" key="1">
    <source>
        <dbReference type="EMBL" id="MBB5781193.1"/>
    </source>
</evidence>
<dbReference type="RefSeq" id="WP_221519718.1">
    <property type="nucleotide sequence ID" value="NZ_JACHMB010000001.1"/>
</dbReference>
<evidence type="ECO:0000313" key="2">
    <source>
        <dbReference type="Proteomes" id="UP000579153"/>
    </source>
</evidence>
<gene>
    <name evidence="1" type="ORF">HD596_007949</name>
</gene>